<proteinExistence type="inferred from homology"/>
<dbReference type="InterPro" id="IPR002168">
    <property type="entry name" value="Lipase_GDXG_HIS_AS"/>
</dbReference>
<dbReference type="SUPFAM" id="SSF53474">
    <property type="entry name" value="alpha/beta-Hydrolases"/>
    <property type="match status" value="1"/>
</dbReference>
<evidence type="ECO:0000256" key="3">
    <source>
        <dbReference type="PROSITE-ProRule" id="PRU10038"/>
    </source>
</evidence>
<dbReference type="PROSITE" id="PS01173">
    <property type="entry name" value="LIPASE_GDXG_HIS"/>
    <property type="match status" value="1"/>
</dbReference>
<keyword evidence="6" id="KW-1185">Reference proteome</keyword>
<gene>
    <name evidence="5" type="ORF">K7G82_05215</name>
</gene>
<dbReference type="Proteomes" id="UP000706039">
    <property type="component" value="Unassembled WGS sequence"/>
</dbReference>
<dbReference type="InterPro" id="IPR013094">
    <property type="entry name" value="AB_hydrolase_3"/>
</dbReference>
<sequence length="294" mass="31039">MQIDGAIAFMQRDMPGENAGLEDLRRWVDGLGAGSIAPETVEREDIVIGGIAAAHFHAPGNMAAHAVLYLHGGAYMAGSATSHGALAALLAAATDMDVLLPLYRLAPEHPFPAALDDAIAVYLDLVAAGRQVSLAGDSAGGGLALSLALAIRDRGEIMPASLSLISPWTDMTLSGASMTERAAIDPMVTEDALRAAIASYATDRPPADPGLSPLFADLEGLPPMLIQVGERERLRDDAARLAEKARAAGCEADYREWPGMIHVWHLFGRHLPESGRAIAELSTHIRYCLRPPAS</sequence>
<feature type="active site" evidence="3">
    <location>
        <position position="138"/>
    </location>
</feature>
<evidence type="ECO:0000313" key="6">
    <source>
        <dbReference type="Proteomes" id="UP000706039"/>
    </source>
</evidence>
<evidence type="ECO:0000259" key="4">
    <source>
        <dbReference type="Pfam" id="PF07859"/>
    </source>
</evidence>
<dbReference type="PANTHER" id="PTHR48081:SF30">
    <property type="entry name" value="ACETYL-HYDROLASE LIPR-RELATED"/>
    <property type="match status" value="1"/>
</dbReference>
<dbReference type="GO" id="GO:0016787">
    <property type="term" value="F:hydrolase activity"/>
    <property type="evidence" value="ECO:0007669"/>
    <property type="project" value="UniProtKB-KW"/>
</dbReference>
<comment type="caution">
    <text evidence="5">The sequence shown here is derived from an EMBL/GenBank/DDBJ whole genome shotgun (WGS) entry which is preliminary data.</text>
</comment>
<dbReference type="PROSITE" id="PS01174">
    <property type="entry name" value="LIPASE_GDXG_SER"/>
    <property type="match status" value="1"/>
</dbReference>
<reference evidence="5 6" key="1">
    <citation type="submission" date="2021-08" db="EMBL/GenBank/DDBJ databases">
        <authorList>
            <person name="Tuo L."/>
        </authorList>
    </citation>
    <scope>NUCLEOTIDE SEQUENCE [LARGE SCALE GENOMIC DNA]</scope>
    <source>
        <strain evidence="5 6">JCM 31229</strain>
    </source>
</reference>
<dbReference type="InterPro" id="IPR033140">
    <property type="entry name" value="Lipase_GDXG_put_SER_AS"/>
</dbReference>
<dbReference type="Pfam" id="PF07859">
    <property type="entry name" value="Abhydrolase_3"/>
    <property type="match status" value="1"/>
</dbReference>
<evidence type="ECO:0000256" key="1">
    <source>
        <dbReference type="ARBA" id="ARBA00010515"/>
    </source>
</evidence>
<dbReference type="PANTHER" id="PTHR48081">
    <property type="entry name" value="AB HYDROLASE SUPERFAMILY PROTEIN C4A8.06C"/>
    <property type="match status" value="1"/>
</dbReference>
<comment type="similarity">
    <text evidence="1">Belongs to the 'GDXG' lipolytic enzyme family.</text>
</comment>
<feature type="domain" description="Alpha/beta hydrolase fold-3" evidence="4">
    <location>
        <begin position="67"/>
        <end position="265"/>
    </location>
</feature>
<name>A0ABS7PK67_9SPHN</name>
<dbReference type="InterPro" id="IPR050300">
    <property type="entry name" value="GDXG_lipolytic_enzyme"/>
</dbReference>
<dbReference type="EMBL" id="JAINVV010000003">
    <property type="protein sequence ID" value="MBY8821681.1"/>
    <property type="molecule type" value="Genomic_DNA"/>
</dbReference>
<protein>
    <submittedName>
        <fullName evidence="5">Alpha/beta hydrolase</fullName>
    </submittedName>
</protein>
<dbReference type="RefSeq" id="WP_222988777.1">
    <property type="nucleotide sequence ID" value="NZ_JAINVV010000003.1"/>
</dbReference>
<dbReference type="Gene3D" id="3.40.50.1820">
    <property type="entry name" value="alpha/beta hydrolase"/>
    <property type="match status" value="1"/>
</dbReference>
<accession>A0ABS7PK67</accession>
<dbReference type="InterPro" id="IPR029058">
    <property type="entry name" value="AB_hydrolase_fold"/>
</dbReference>
<evidence type="ECO:0000256" key="2">
    <source>
        <dbReference type="ARBA" id="ARBA00022801"/>
    </source>
</evidence>
<keyword evidence="2 5" id="KW-0378">Hydrolase</keyword>
<evidence type="ECO:0000313" key="5">
    <source>
        <dbReference type="EMBL" id="MBY8821681.1"/>
    </source>
</evidence>
<organism evidence="5 6">
    <name type="scientific">Sphingomonas colocasiae</name>
    <dbReference type="NCBI Taxonomy" id="1848973"/>
    <lineage>
        <taxon>Bacteria</taxon>
        <taxon>Pseudomonadati</taxon>
        <taxon>Pseudomonadota</taxon>
        <taxon>Alphaproteobacteria</taxon>
        <taxon>Sphingomonadales</taxon>
        <taxon>Sphingomonadaceae</taxon>
        <taxon>Sphingomonas</taxon>
    </lineage>
</organism>